<accession>A0A4R2TZQ7</accession>
<dbReference type="InterPro" id="IPR050639">
    <property type="entry name" value="SSR_resolvase"/>
</dbReference>
<dbReference type="PROSITE" id="PS51736">
    <property type="entry name" value="RECOMBINASES_3"/>
    <property type="match status" value="1"/>
</dbReference>
<dbReference type="RefSeq" id="WP_207667828.1">
    <property type="nucleotide sequence ID" value="NZ_CP058648.1"/>
</dbReference>
<name>A0A4R2TZQ7_9FIRM</name>
<dbReference type="InterPro" id="IPR006119">
    <property type="entry name" value="Resolv_N"/>
</dbReference>
<organism evidence="2 3">
    <name type="scientific">Serpentinicella alkaliphila</name>
    <dbReference type="NCBI Taxonomy" id="1734049"/>
    <lineage>
        <taxon>Bacteria</taxon>
        <taxon>Bacillati</taxon>
        <taxon>Bacillota</taxon>
        <taxon>Clostridia</taxon>
        <taxon>Peptostreptococcales</taxon>
        <taxon>Natronincolaceae</taxon>
        <taxon>Serpentinicella</taxon>
    </lineage>
</organism>
<dbReference type="Proteomes" id="UP000295504">
    <property type="component" value="Unassembled WGS sequence"/>
</dbReference>
<evidence type="ECO:0000259" key="1">
    <source>
        <dbReference type="PROSITE" id="PS51736"/>
    </source>
</evidence>
<dbReference type="InterPro" id="IPR036162">
    <property type="entry name" value="Resolvase-like_N_sf"/>
</dbReference>
<evidence type="ECO:0000313" key="3">
    <source>
        <dbReference type="Proteomes" id="UP000295504"/>
    </source>
</evidence>
<dbReference type="AlphaFoldDB" id="A0A4R2TZQ7"/>
<dbReference type="Pfam" id="PF00239">
    <property type="entry name" value="Resolvase"/>
    <property type="match status" value="1"/>
</dbReference>
<dbReference type="GO" id="GO:0003677">
    <property type="term" value="F:DNA binding"/>
    <property type="evidence" value="ECO:0007669"/>
    <property type="project" value="InterPro"/>
</dbReference>
<dbReference type="SMART" id="SM00857">
    <property type="entry name" value="Resolvase"/>
    <property type="match status" value="1"/>
</dbReference>
<dbReference type="PANTHER" id="PTHR30461:SF19">
    <property type="entry name" value="SITE-SPECIFIC RECOMBINASE RESOLVASE FAMILY"/>
    <property type="match status" value="1"/>
</dbReference>
<gene>
    <name evidence="2" type="ORF">EDD79_10021</name>
</gene>
<feature type="domain" description="Resolvase/invertase-type recombinase catalytic" evidence="1">
    <location>
        <begin position="1"/>
        <end position="141"/>
    </location>
</feature>
<dbReference type="PANTHER" id="PTHR30461">
    <property type="entry name" value="DNA-INVERTASE FROM LAMBDOID PROPHAGE"/>
    <property type="match status" value="1"/>
</dbReference>
<evidence type="ECO:0000313" key="2">
    <source>
        <dbReference type="EMBL" id="TCQ07005.1"/>
    </source>
</evidence>
<reference evidence="2 3" key="1">
    <citation type="submission" date="2019-03" db="EMBL/GenBank/DDBJ databases">
        <title>Genomic Encyclopedia of Type Strains, Phase IV (KMG-IV): sequencing the most valuable type-strain genomes for metagenomic binning, comparative biology and taxonomic classification.</title>
        <authorList>
            <person name="Goeker M."/>
        </authorList>
    </citation>
    <scope>NUCLEOTIDE SEQUENCE [LARGE SCALE GENOMIC DNA]</scope>
    <source>
        <strain evidence="2 3">DSM 100013</strain>
    </source>
</reference>
<dbReference type="GO" id="GO:0000150">
    <property type="term" value="F:DNA strand exchange activity"/>
    <property type="evidence" value="ECO:0007669"/>
    <property type="project" value="InterPro"/>
</dbReference>
<dbReference type="CDD" id="cd03768">
    <property type="entry name" value="SR_ResInv"/>
    <property type="match status" value="1"/>
</dbReference>
<proteinExistence type="predicted"/>
<protein>
    <submittedName>
        <fullName evidence="2">DNA invertase Pin-like site-specific DNA recombinase</fullName>
    </submittedName>
</protein>
<sequence>MDFGYCRCSTNETKQDIDRQRRELRKLGIKNENIYWEYVSGSKDHKVEWNRLLSVVECGSTIACTEVSRLTRSTKQLCEIIETARAKQIKLIIGTFVVDCTSELDPMTQGMLLMWGVFSEMEKSIISQRVRSGMANAASKGIVVGRPTTTIENLPNSFLRHYPKYTNKEINVTELARLCDVSRQTIYKYISIYKSKEENKDAVMP</sequence>
<comment type="caution">
    <text evidence="2">The sequence shown here is derived from an EMBL/GenBank/DDBJ whole genome shotgun (WGS) entry which is preliminary data.</text>
</comment>
<dbReference type="EMBL" id="SLYC01000002">
    <property type="protein sequence ID" value="TCQ07005.1"/>
    <property type="molecule type" value="Genomic_DNA"/>
</dbReference>
<dbReference type="SUPFAM" id="SSF53041">
    <property type="entry name" value="Resolvase-like"/>
    <property type="match status" value="1"/>
</dbReference>
<keyword evidence="3" id="KW-1185">Reference proteome</keyword>
<dbReference type="Gene3D" id="3.40.50.1390">
    <property type="entry name" value="Resolvase, N-terminal catalytic domain"/>
    <property type="match status" value="1"/>
</dbReference>